<feature type="domain" description="FAD-binding PCMH-type" evidence="3">
    <location>
        <begin position="151"/>
        <end position="333"/>
    </location>
</feature>
<dbReference type="GO" id="GO:0016491">
    <property type="term" value="F:oxidoreductase activity"/>
    <property type="evidence" value="ECO:0007669"/>
    <property type="project" value="UniProtKB-KW"/>
</dbReference>
<keyword evidence="5" id="KW-1185">Reference proteome</keyword>
<organism evidence="4 5">
    <name type="scientific">Agrocybe pediades</name>
    <dbReference type="NCBI Taxonomy" id="84607"/>
    <lineage>
        <taxon>Eukaryota</taxon>
        <taxon>Fungi</taxon>
        <taxon>Dikarya</taxon>
        <taxon>Basidiomycota</taxon>
        <taxon>Agaricomycotina</taxon>
        <taxon>Agaricomycetes</taxon>
        <taxon>Agaricomycetidae</taxon>
        <taxon>Agaricales</taxon>
        <taxon>Agaricineae</taxon>
        <taxon>Strophariaceae</taxon>
        <taxon>Agrocybe</taxon>
    </lineage>
</organism>
<dbReference type="Pfam" id="PF01565">
    <property type="entry name" value="FAD_binding_4"/>
    <property type="match status" value="1"/>
</dbReference>
<dbReference type="AlphaFoldDB" id="A0A8H4QR25"/>
<dbReference type="GO" id="GO:0071949">
    <property type="term" value="F:FAD binding"/>
    <property type="evidence" value="ECO:0007669"/>
    <property type="project" value="InterPro"/>
</dbReference>
<dbReference type="SUPFAM" id="SSF56176">
    <property type="entry name" value="FAD-binding/transporter-associated domain-like"/>
    <property type="match status" value="1"/>
</dbReference>
<proteinExistence type="inferred from homology"/>
<dbReference type="InterPro" id="IPR016169">
    <property type="entry name" value="FAD-bd_PCMH_sub2"/>
</dbReference>
<evidence type="ECO:0000256" key="1">
    <source>
        <dbReference type="ARBA" id="ARBA00005466"/>
    </source>
</evidence>
<dbReference type="Gene3D" id="3.30.465.10">
    <property type="match status" value="2"/>
</dbReference>
<evidence type="ECO:0000313" key="5">
    <source>
        <dbReference type="Proteomes" id="UP000521872"/>
    </source>
</evidence>
<comment type="caution">
    <text evidence="4">The sequence shown here is derived from an EMBL/GenBank/DDBJ whole genome shotgun (WGS) entry which is preliminary data.</text>
</comment>
<accession>A0A8H4QR25</accession>
<dbReference type="Pfam" id="PF08031">
    <property type="entry name" value="BBE"/>
    <property type="match status" value="1"/>
</dbReference>
<evidence type="ECO:0000256" key="2">
    <source>
        <dbReference type="ARBA" id="ARBA00023002"/>
    </source>
</evidence>
<dbReference type="InterPro" id="IPR006094">
    <property type="entry name" value="Oxid_FAD_bind_N"/>
</dbReference>
<name>A0A8H4QR25_9AGAR</name>
<keyword evidence="2" id="KW-0560">Oxidoreductase</keyword>
<dbReference type="InterPro" id="IPR016166">
    <property type="entry name" value="FAD-bd_PCMH"/>
</dbReference>
<comment type="similarity">
    <text evidence="1">Belongs to the oxygen-dependent FAD-linked oxidoreductase family.</text>
</comment>
<evidence type="ECO:0000313" key="4">
    <source>
        <dbReference type="EMBL" id="KAF4615348.1"/>
    </source>
</evidence>
<dbReference type="Proteomes" id="UP000521872">
    <property type="component" value="Unassembled WGS sequence"/>
</dbReference>
<protein>
    <recommendedName>
        <fullName evidence="3">FAD-binding PCMH-type domain-containing protein</fullName>
    </recommendedName>
</protein>
<dbReference type="PROSITE" id="PS51387">
    <property type="entry name" value="FAD_PCMH"/>
    <property type="match status" value="1"/>
</dbReference>
<dbReference type="InterPro" id="IPR050432">
    <property type="entry name" value="FAD-linked_Oxidoreductases_BP"/>
</dbReference>
<dbReference type="PANTHER" id="PTHR13878">
    <property type="entry name" value="GULONOLACTONE OXIDASE"/>
    <property type="match status" value="1"/>
</dbReference>
<sequence>MMEVCPGVSSRSLSPLLTNMHLILAGAAISTLFTNVQGQAIAASVAAGPGLALSPSLVGLNNSLGGRLAVGTPWAKPCFSSFNGVPQKPDAAACSFVQQNYFDVHLPRSQAFGAYSATQYETCMATGDQCLLNFMNAADPAAFAPPADCRQGSVPPFYIDVQSSNDVVEAMNFAKNTGTTLVIKNTGHDFKGRSSAPNSLALWMLHMKSMSKSTNFVPDGCKTKGVTAITIGAGVQFADLFAFADQNGLEIVGGTDQTVGAAGGYLQGGGHSSITPSAGMAADRALQFKIVTTDGSVRTANACQNSDLFFALRGGGGGTFGVVMEATVLATPRRTYQIASINWPVGNDAALPKIMAMFVDNATALATEGWGGYLTPSTGSFVITNPNLSLSQAQKSVQSLIDLSTSLGGVSNVTTVGSFLDWFNAFVDNKLTVVQDAVGLPNALTSRLIPQKNHVTAASRAQLTEALLNAINNTIFSQIHLTTPFGFKGTDGKDTSVNPIWRTSLYQIILVNTWLPGDTLAIRQGAFADSTKAVNFLRDITPGSGAYHNEADIHEPNFQDSFWGKNYPKLLAIKNKYDPTHLLDCWHCVGWKGAHQKQFQCYI</sequence>
<reference evidence="4 5" key="1">
    <citation type="submission" date="2019-12" db="EMBL/GenBank/DDBJ databases">
        <authorList>
            <person name="Floudas D."/>
            <person name="Bentzer J."/>
            <person name="Ahren D."/>
            <person name="Johansson T."/>
            <person name="Persson P."/>
            <person name="Tunlid A."/>
        </authorList>
    </citation>
    <scope>NUCLEOTIDE SEQUENCE [LARGE SCALE GENOMIC DNA]</scope>
    <source>
        <strain evidence="4 5">CBS 102.39</strain>
    </source>
</reference>
<dbReference type="InterPro" id="IPR036318">
    <property type="entry name" value="FAD-bd_PCMH-like_sf"/>
</dbReference>
<dbReference type="EMBL" id="JAACJL010000044">
    <property type="protein sequence ID" value="KAF4615348.1"/>
    <property type="molecule type" value="Genomic_DNA"/>
</dbReference>
<gene>
    <name evidence="4" type="ORF">D9613_002539</name>
</gene>
<dbReference type="InterPro" id="IPR012951">
    <property type="entry name" value="BBE"/>
</dbReference>
<dbReference type="PANTHER" id="PTHR13878:SF91">
    <property type="entry name" value="FAD BINDING DOMAIN PROTEIN (AFU_ORTHOLOGUE AFUA_6G12070)-RELATED"/>
    <property type="match status" value="1"/>
</dbReference>
<evidence type="ECO:0000259" key="3">
    <source>
        <dbReference type="PROSITE" id="PS51387"/>
    </source>
</evidence>